<feature type="transmembrane region" description="Helical" evidence="1">
    <location>
        <begin position="126"/>
        <end position="144"/>
    </location>
</feature>
<feature type="transmembrane region" description="Helical" evidence="1">
    <location>
        <begin position="329"/>
        <end position="350"/>
    </location>
</feature>
<feature type="transmembrane region" description="Helical" evidence="1">
    <location>
        <begin position="258"/>
        <end position="280"/>
    </location>
</feature>
<feature type="transmembrane region" description="Helical" evidence="1">
    <location>
        <begin position="67"/>
        <end position="86"/>
    </location>
</feature>
<feature type="transmembrane region" description="Helical" evidence="1">
    <location>
        <begin position="210"/>
        <end position="230"/>
    </location>
</feature>
<protein>
    <submittedName>
        <fullName evidence="2">OpgC protein</fullName>
    </submittedName>
</protein>
<keyword evidence="1" id="KW-0812">Transmembrane</keyword>
<comment type="caution">
    <text evidence="2">The sequence shown here is derived from an EMBL/GenBank/DDBJ whole genome shotgun (WGS) entry which is preliminary data.</text>
</comment>
<sequence length="364" mass="40766">MFIIFIAHLPANGWALWIPARFGFSDATEIFVFCSGMASAIAFGRVFELHGLAMGSARVLYRVWQVYWAHICLFFAVAGMLAFLQINGLSSDDYVGKLNLWHFFEDPIFQLPALLTLTYVPNYFDILPMYLVILAMLPLVMVAYYKIGRGAVAALVATFWLLATFRFVDFPAEPWSDRRWFFNPFAWQLLFFTGFAFIKGWIPAPPVKKRLLFVSTAIIILTIPFAYFRILNEVPELRKIAGDIRFLTVKTEMGLLRYIHFLALAYVAWVAVGQGGGRLLMEGFGGKVVRVIKRVGQQSLAVFLASLILAQGLAVLRDELGLKGTFSGGVMANLLGFAGLIAVAYAVGWFKGEPWRKPKETPGS</sequence>
<dbReference type="Proteomes" id="UP000076577">
    <property type="component" value="Unassembled WGS sequence"/>
</dbReference>
<name>A0A165YUU9_9HYPH</name>
<dbReference type="AlphaFoldDB" id="A0A165YUU9"/>
<evidence type="ECO:0000313" key="3">
    <source>
        <dbReference type="Proteomes" id="UP000076577"/>
    </source>
</evidence>
<dbReference type="PIRSF" id="PIRSF028704">
    <property type="entry name" value="UPC028704"/>
    <property type="match status" value="1"/>
</dbReference>
<proteinExistence type="predicted"/>
<dbReference type="InterPro" id="IPR014550">
    <property type="entry name" value="UCP028704_OpgC"/>
</dbReference>
<dbReference type="Pfam" id="PF10129">
    <property type="entry name" value="OpgC_C"/>
    <property type="match status" value="1"/>
</dbReference>
<dbReference type="EMBL" id="LMCB01000015">
    <property type="protein sequence ID" value="KZL19255.1"/>
    <property type="molecule type" value="Genomic_DNA"/>
</dbReference>
<feature type="transmembrane region" description="Helical" evidence="1">
    <location>
        <begin position="300"/>
        <end position="317"/>
    </location>
</feature>
<organism evidence="2 3">
    <name type="scientific">Pseudovibrio axinellae</name>
    <dbReference type="NCBI Taxonomy" id="989403"/>
    <lineage>
        <taxon>Bacteria</taxon>
        <taxon>Pseudomonadati</taxon>
        <taxon>Pseudomonadota</taxon>
        <taxon>Alphaproteobacteria</taxon>
        <taxon>Hyphomicrobiales</taxon>
        <taxon>Stappiaceae</taxon>
        <taxon>Pseudovibrio</taxon>
    </lineage>
</organism>
<feature type="transmembrane region" description="Helical" evidence="1">
    <location>
        <begin position="29"/>
        <end position="47"/>
    </location>
</feature>
<keyword evidence="3" id="KW-1185">Reference proteome</keyword>
<dbReference type="PANTHER" id="PTHR38592">
    <property type="entry name" value="BLL4819 PROTEIN"/>
    <property type="match status" value="1"/>
</dbReference>
<keyword evidence="1" id="KW-0472">Membrane</keyword>
<evidence type="ECO:0000256" key="1">
    <source>
        <dbReference type="SAM" id="Phobius"/>
    </source>
</evidence>
<dbReference type="STRING" id="989403.SAMN05421798_102701"/>
<gene>
    <name evidence="2" type="ORF">PsAD2_02006</name>
</gene>
<dbReference type="PANTHER" id="PTHR38592:SF3">
    <property type="entry name" value="BLL4819 PROTEIN"/>
    <property type="match status" value="1"/>
</dbReference>
<evidence type="ECO:0000313" key="2">
    <source>
        <dbReference type="EMBL" id="KZL19255.1"/>
    </source>
</evidence>
<reference evidence="2 3" key="1">
    <citation type="journal article" date="2016" name="Front. Microbiol.">
        <title>Comparative Genomic Analysis Reveals a Diverse Repertoire of Genes Involved in Prokaryote-Eukaryote Interactions within the Pseudovibrio Genus.</title>
        <authorList>
            <person name="Romano S."/>
            <person name="Fernandez-Guerra A."/>
            <person name="Reen F.J."/>
            <person name="Glockner F.O."/>
            <person name="Crowley S.P."/>
            <person name="O'Sullivan O."/>
            <person name="Cotter P.D."/>
            <person name="Adams C."/>
            <person name="Dobson A.D."/>
            <person name="O'Gara F."/>
        </authorList>
    </citation>
    <scope>NUCLEOTIDE SEQUENCE [LARGE SCALE GENOMIC DNA]</scope>
    <source>
        <strain evidence="2 3">Ad2</strain>
    </source>
</reference>
<dbReference type="PATRIC" id="fig|989403.3.peg.2146"/>
<accession>A0A165YUU9</accession>
<feature type="transmembrane region" description="Helical" evidence="1">
    <location>
        <begin position="151"/>
        <end position="168"/>
    </location>
</feature>
<keyword evidence="1" id="KW-1133">Transmembrane helix</keyword>
<feature type="transmembrane region" description="Helical" evidence="1">
    <location>
        <begin position="180"/>
        <end position="198"/>
    </location>
</feature>